<sequence>MKSNENKEICSKCRGICCRNMPGQYVPDDLFDHEMTKEELKKFILEVGNISIDCWEPDEESGYESYYYLRPMRRKLTLEEAKQNVITIDEKDPDNLSLEDKEKIAEVWANILSYSIKNFRNQDLTVDYGYNEVALVCCHLTENGCDLKFDKRPTNCKELIPARDTECYIEGLSENDSAKLYYAKKWEKYNDMLNDIANEIEFGKDYKEYIGEEE</sequence>
<evidence type="ECO:0000313" key="1">
    <source>
        <dbReference type="EMBL" id="DAF93110.1"/>
    </source>
</evidence>
<reference evidence="1" key="1">
    <citation type="journal article" date="2021" name="Proc. Natl. Acad. Sci. U.S.A.">
        <title>A Catalog of Tens of Thousands of Viruses from Human Metagenomes Reveals Hidden Associations with Chronic Diseases.</title>
        <authorList>
            <person name="Tisza M.J."/>
            <person name="Buck C.B."/>
        </authorList>
    </citation>
    <scope>NUCLEOTIDE SEQUENCE</scope>
    <source>
        <strain evidence="1">CtcyQ27</strain>
    </source>
</reference>
<name>A0A8S5UFE5_9CAUD</name>
<organism evidence="1">
    <name type="scientific">Myoviridae sp. ctcyQ27</name>
    <dbReference type="NCBI Taxonomy" id="2825139"/>
    <lineage>
        <taxon>Viruses</taxon>
        <taxon>Duplodnaviria</taxon>
        <taxon>Heunggongvirae</taxon>
        <taxon>Uroviricota</taxon>
        <taxon>Caudoviricetes</taxon>
    </lineage>
</organism>
<protein>
    <submittedName>
        <fullName evidence="1">Uncharacterized protein</fullName>
    </submittedName>
</protein>
<dbReference type="EMBL" id="BK016080">
    <property type="protein sequence ID" value="DAF93110.1"/>
    <property type="molecule type" value="Genomic_DNA"/>
</dbReference>
<accession>A0A8S5UFE5</accession>
<proteinExistence type="predicted"/>